<keyword evidence="2" id="KW-1185">Reference proteome</keyword>
<gene>
    <name evidence="1" type="ORF">CLF_112925</name>
</gene>
<protein>
    <submittedName>
        <fullName evidence="1">Uncharacterized protein</fullName>
    </submittedName>
</protein>
<accession>G7YXA1</accession>
<name>G7YXA1_CLOSI</name>
<sequence>MHVIVGYNDILKEEESVATDRSLRQESVLPAIYEHVEAKQRPFKDPEVYVATLAKHFHLTSRWSIDVDSFLSAWKEEIVTPLYKTGIRLPPWSYRSHVIIPHGRKKDAIPIGRVQRAATKMIDGRKSVDYETRLAVLDLFPLEFRRLRGDLGLMPRLSKARLTNTWRGYGSLQLLNDKNKANPGNLSESLDPVYQSGTGLHCSFSRHTAPR</sequence>
<evidence type="ECO:0000313" key="1">
    <source>
        <dbReference type="EMBL" id="GAA57581.1"/>
    </source>
</evidence>
<reference key="2">
    <citation type="submission" date="2011-10" db="EMBL/GenBank/DDBJ databases">
        <title>The genome and transcriptome sequence of Clonorchis sinensis provide insights into the carcinogenic liver fluke.</title>
        <authorList>
            <person name="Wang X."/>
            <person name="Huang Y."/>
            <person name="Chen W."/>
            <person name="Liu H."/>
            <person name="Guo L."/>
            <person name="Chen Y."/>
            <person name="Luo F."/>
            <person name="Zhou W."/>
            <person name="Sun J."/>
            <person name="Mao Q."/>
            <person name="Liang P."/>
            <person name="Zhou C."/>
            <person name="Tian Y."/>
            <person name="Men J."/>
            <person name="Lv X."/>
            <person name="Huang L."/>
            <person name="Zhou J."/>
            <person name="Hu Y."/>
            <person name="Li R."/>
            <person name="Zhang F."/>
            <person name="Lei H."/>
            <person name="Li X."/>
            <person name="Hu X."/>
            <person name="Liang C."/>
            <person name="Xu J."/>
            <person name="Wu Z."/>
            <person name="Yu X."/>
        </authorList>
    </citation>
    <scope>NUCLEOTIDE SEQUENCE</scope>
    <source>
        <strain>Henan</strain>
    </source>
</reference>
<proteinExistence type="predicted"/>
<evidence type="ECO:0000313" key="2">
    <source>
        <dbReference type="Proteomes" id="UP000008909"/>
    </source>
</evidence>
<reference evidence="1" key="1">
    <citation type="journal article" date="2011" name="Genome Biol.">
        <title>The draft genome of the carcinogenic human liver fluke Clonorchis sinensis.</title>
        <authorList>
            <person name="Wang X."/>
            <person name="Chen W."/>
            <person name="Huang Y."/>
            <person name="Sun J."/>
            <person name="Men J."/>
            <person name="Liu H."/>
            <person name="Luo F."/>
            <person name="Guo L."/>
            <person name="Lv X."/>
            <person name="Deng C."/>
            <person name="Zhou C."/>
            <person name="Fan Y."/>
            <person name="Li X."/>
            <person name="Huang L."/>
            <person name="Hu Y."/>
            <person name="Liang C."/>
            <person name="Hu X."/>
            <person name="Xu J."/>
            <person name="Yu X."/>
        </authorList>
    </citation>
    <scope>NUCLEOTIDE SEQUENCE [LARGE SCALE GENOMIC DNA]</scope>
    <source>
        <strain evidence="1">Henan</strain>
    </source>
</reference>
<dbReference type="AlphaFoldDB" id="G7YXA1"/>
<organism evidence="1 2">
    <name type="scientific">Clonorchis sinensis</name>
    <name type="common">Chinese liver fluke</name>
    <dbReference type="NCBI Taxonomy" id="79923"/>
    <lineage>
        <taxon>Eukaryota</taxon>
        <taxon>Metazoa</taxon>
        <taxon>Spiralia</taxon>
        <taxon>Lophotrochozoa</taxon>
        <taxon>Platyhelminthes</taxon>
        <taxon>Trematoda</taxon>
        <taxon>Digenea</taxon>
        <taxon>Opisthorchiida</taxon>
        <taxon>Opisthorchiata</taxon>
        <taxon>Opisthorchiidae</taxon>
        <taxon>Clonorchis</taxon>
    </lineage>
</organism>
<dbReference type="Proteomes" id="UP000008909">
    <property type="component" value="Unassembled WGS sequence"/>
</dbReference>
<dbReference type="EMBL" id="DF144865">
    <property type="protein sequence ID" value="GAA57581.1"/>
    <property type="molecule type" value="Genomic_DNA"/>
</dbReference>